<reference evidence="1" key="1">
    <citation type="journal article" date="2023" name="Mol. Ecol. Resour.">
        <title>Chromosome-level genome assembly of a triploid poplar Populus alba 'Berolinensis'.</title>
        <authorList>
            <person name="Chen S."/>
            <person name="Yu Y."/>
            <person name="Wang X."/>
            <person name="Wang S."/>
            <person name="Zhang T."/>
            <person name="Zhou Y."/>
            <person name="He R."/>
            <person name="Meng N."/>
            <person name="Wang Y."/>
            <person name="Liu W."/>
            <person name="Liu Z."/>
            <person name="Liu J."/>
            <person name="Guo Q."/>
            <person name="Huang H."/>
            <person name="Sederoff R.R."/>
            <person name="Wang G."/>
            <person name="Qu G."/>
            <person name="Chen S."/>
        </authorList>
    </citation>
    <scope>NUCLEOTIDE SEQUENCE</scope>
    <source>
        <strain evidence="1">SC-2020</strain>
    </source>
</reference>
<dbReference type="EMBL" id="JAQIZT010000002">
    <property type="protein sequence ID" value="KAJ7007808.1"/>
    <property type="molecule type" value="Genomic_DNA"/>
</dbReference>
<evidence type="ECO:0000313" key="1">
    <source>
        <dbReference type="EMBL" id="KAJ7007808.1"/>
    </source>
</evidence>
<accession>A0AAD6WCJ6</accession>
<gene>
    <name evidence="1" type="ORF">NC653_006747</name>
</gene>
<organism evidence="1 2">
    <name type="scientific">Populus alba x Populus x berolinensis</name>
    <dbReference type="NCBI Taxonomy" id="444605"/>
    <lineage>
        <taxon>Eukaryota</taxon>
        <taxon>Viridiplantae</taxon>
        <taxon>Streptophyta</taxon>
        <taxon>Embryophyta</taxon>
        <taxon>Tracheophyta</taxon>
        <taxon>Spermatophyta</taxon>
        <taxon>Magnoliopsida</taxon>
        <taxon>eudicotyledons</taxon>
        <taxon>Gunneridae</taxon>
        <taxon>Pentapetalae</taxon>
        <taxon>rosids</taxon>
        <taxon>fabids</taxon>
        <taxon>Malpighiales</taxon>
        <taxon>Salicaceae</taxon>
        <taxon>Saliceae</taxon>
        <taxon>Populus</taxon>
    </lineage>
</organism>
<sequence length="35" mass="4391">MGQFWGCPFVFFNDWDGGEVEWWREGCGCFRRWLW</sequence>
<name>A0AAD6WCJ6_9ROSI</name>
<dbReference type="Proteomes" id="UP001164929">
    <property type="component" value="Chromosome 2"/>
</dbReference>
<evidence type="ECO:0000313" key="2">
    <source>
        <dbReference type="Proteomes" id="UP001164929"/>
    </source>
</evidence>
<dbReference type="AlphaFoldDB" id="A0AAD6WCJ6"/>
<keyword evidence="2" id="KW-1185">Reference proteome</keyword>
<proteinExistence type="predicted"/>
<comment type="caution">
    <text evidence="1">The sequence shown here is derived from an EMBL/GenBank/DDBJ whole genome shotgun (WGS) entry which is preliminary data.</text>
</comment>
<protein>
    <submittedName>
        <fullName evidence="1">Uncharacterized protein</fullName>
    </submittedName>
</protein>